<sequence length="122" mass="13277">MNRRKGARRFGLRAEVLAAFWLRLNGFRILARNYSAAGGEIDIVARRGLLVVFVEVKARPSVEAAQVAIDARKIARISRAARFWLAANPSATGCAFRGDALLVTPGGLPRHVASAFELDLFA</sequence>
<comment type="caution">
    <text evidence="3">The sequence shown here is derived from an EMBL/GenBank/DDBJ whole genome shotgun (WGS) entry which is preliminary data.</text>
</comment>
<evidence type="ECO:0000313" key="4">
    <source>
        <dbReference type="Proteomes" id="UP001139104"/>
    </source>
</evidence>
<dbReference type="HAMAP" id="MF_00048">
    <property type="entry name" value="UPF0102"/>
    <property type="match status" value="1"/>
</dbReference>
<dbReference type="InterPro" id="IPR003509">
    <property type="entry name" value="UPF0102_YraN-like"/>
</dbReference>
<dbReference type="PANTHER" id="PTHR34039:SF1">
    <property type="entry name" value="UPF0102 PROTEIN YRAN"/>
    <property type="match status" value="1"/>
</dbReference>
<dbReference type="RefSeq" id="WP_243065279.1">
    <property type="nucleotide sequence ID" value="NZ_JAIVFK010000008.1"/>
</dbReference>
<reference evidence="3" key="1">
    <citation type="journal article" date="2022" name="ISME J.">
        <title>Identification of active gaseous-alkane degraders at natural gas seeps.</title>
        <authorList>
            <person name="Farhan Ul Haque M."/>
            <person name="Hernandez M."/>
            <person name="Crombie A.T."/>
            <person name="Murrell J.C."/>
        </authorList>
    </citation>
    <scope>NUCLEOTIDE SEQUENCE</scope>
    <source>
        <strain evidence="3">PC2</strain>
    </source>
</reference>
<comment type="similarity">
    <text evidence="1 2">Belongs to the UPF0102 family.</text>
</comment>
<evidence type="ECO:0000313" key="3">
    <source>
        <dbReference type="EMBL" id="MCI4681198.1"/>
    </source>
</evidence>
<dbReference type="InterPro" id="IPR011856">
    <property type="entry name" value="tRNA_endonuc-like_dom_sf"/>
</dbReference>
<dbReference type="Proteomes" id="UP001139104">
    <property type="component" value="Unassembled WGS sequence"/>
</dbReference>
<protein>
    <recommendedName>
        <fullName evidence="2">UPF0102 protein K2U94_00155</fullName>
    </recommendedName>
</protein>
<dbReference type="Gene3D" id="3.40.1350.10">
    <property type="match status" value="1"/>
</dbReference>
<organism evidence="3 4">
    <name type="scientific">Candidatus Rhodoblastus alkanivorans</name>
    <dbReference type="NCBI Taxonomy" id="2954117"/>
    <lineage>
        <taxon>Bacteria</taxon>
        <taxon>Pseudomonadati</taxon>
        <taxon>Pseudomonadota</taxon>
        <taxon>Alphaproteobacteria</taxon>
        <taxon>Hyphomicrobiales</taxon>
        <taxon>Rhodoblastaceae</taxon>
        <taxon>Rhodoblastus</taxon>
    </lineage>
</organism>
<dbReference type="NCBIfam" id="NF009151">
    <property type="entry name" value="PRK12497.1-5"/>
    <property type="match status" value="1"/>
</dbReference>
<evidence type="ECO:0000256" key="2">
    <source>
        <dbReference type="HAMAP-Rule" id="MF_00048"/>
    </source>
</evidence>
<name>A0ABS9Z0R1_9HYPH</name>
<dbReference type="CDD" id="cd20736">
    <property type="entry name" value="PoNe_Nuclease"/>
    <property type="match status" value="1"/>
</dbReference>
<evidence type="ECO:0000256" key="1">
    <source>
        <dbReference type="ARBA" id="ARBA00006738"/>
    </source>
</evidence>
<proteinExistence type="inferred from homology"/>
<keyword evidence="4" id="KW-1185">Reference proteome</keyword>
<dbReference type="EMBL" id="JAIVFP010000001">
    <property type="protein sequence ID" value="MCI4681198.1"/>
    <property type="molecule type" value="Genomic_DNA"/>
</dbReference>
<dbReference type="PANTHER" id="PTHR34039">
    <property type="entry name" value="UPF0102 PROTEIN YRAN"/>
    <property type="match status" value="1"/>
</dbReference>
<dbReference type="Pfam" id="PF02021">
    <property type="entry name" value="UPF0102"/>
    <property type="match status" value="1"/>
</dbReference>
<gene>
    <name evidence="3" type="ORF">K2U94_00155</name>
</gene>
<dbReference type="SUPFAM" id="SSF52980">
    <property type="entry name" value="Restriction endonuclease-like"/>
    <property type="match status" value="1"/>
</dbReference>
<accession>A0ABS9Z0R1</accession>
<dbReference type="InterPro" id="IPR011335">
    <property type="entry name" value="Restrct_endonuc-II-like"/>
</dbReference>